<dbReference type="EMBL" id="REGN01000237">
    <property type="protein sequence ID" value="RNA43337.1"/>
    <property type="molecule type" value="Genomic_DNA"/>
</dbReference>
<sequence>MDLNKIAGRFQYLRACLPNDTVVVKCADFDANKDKKEIIFEKSISMYTNRGRIIKIKYQEIRNS</sequence>
<evidence type="ECO:0000313" key="1">
    <source>
        <dbReference type="EMBL" id="RNA43337.1"/>
    </source>
</evidence>
<dbReference type="AlphaFoldDB" id="A0A3M7T5Z3"/>
<dbReference type="Proteomes" id="UP000276133">
    <property type="component" value="Unassembled WGS sequence"/>
</dbReference>
<evidence type="ECO:0000313" key="2">
    <source>
        <dbReference type="Proteomes" id="UP000276133"/>
    </source>
</evidence>
<proteinExistence type="predicted"/>
<organism evidence="1 2">
    <name type="scientific">Brachionus plicatilis</name>
    <name type="common">Marine rotifer</name>
    <name type="synonym">Brachionus muelleri</name>
    <dbReference type="NCBI Taxonomy" id="10195"/>
    <lineage>
        <taxon>Eukaryota</taxon>
        <taxon>Metazoa</taxon>
        <taxon>Spiralia</taxon>
        <taxon>Gnathifera</taxon>
        <taxon>Rotifera</taxon>
        <taxon>Eurotatoria</taxon>
        <taxon>Monogononta</taxon>
        <taxon>Pseudotrocha</taxon>
        <taxon>Ploima</taxon>
        <taxon>Brachionidae</taxon>
        <taxon>Brachionus</taxon>
    </lineage>
</organism>
<gene>
    <name evidence="1" type="ORF">BpHYR1_021707</name>
</gene>
<accession>A0A3M7T5Z3</accession>
<comment type="caution">
    <text evidence="1">The sequence shown here is derived from an EMBL/GenBank/DDBJ whole genome shotgun (WGS) entry which is preliminary data.</text>
</comment>
<name>A0A3M7T5Z3_BRAPC</name>
<keyword evidence="2" id="KW-1185">Reference proteome</keyword>
<protein>
    <submittedName>
        <fullName evidence="1">Uncharacterized protein</fullName>
    </submittedName>
</protein>
<reference evidence="1 2" key="1">
    <citation type="journal article" date="2018" name="Sci. Rep.">
        <title>Genomic signatures of local adaptation to the degree of environmental predictability in rotifers.</title>
        <authorList>
            <person name="Franch-Gras L."/>
            <person name="Hahn C."/>
            <person name="Garcia-Roger E.M."/>
            <person name="Carmona M.J."/>
            <person name="Serra M."/>
            <person name="Gomez A."/>
        </authorList>
    </citation>
    <scope>NUCLEOTIDE SEQUENCE [LARGE SCALE GENOMIC DNA]</scope>
    <source>
        <strain evidence="1">HYR1</strain>
    </source>
</reference>